<dbReference type="GO" id="GO:0005634">
    <property type="term" value="C:nucleus"/>
    <property type="evidence" value="ECO:0007669"/>
    <property type="project" value="UniProtKB-SubCell"/>
</dbReference>
<accession>A0A816CWN6</accession>
<evidence type="ECO:0000256" key="2">
    <source>
        <dbReference type="ARBA" id="ARBA00022723"/>
    </source>
</evidence>
<organism evidence="7 8">
    <name type="scientific">Adineta ricciae</name>
    <name type="common">Rotifer</name>
    <dbReference type="NCBI Taxonomy" id="249248"/>
    <lineage>
        <taxon>Eukaryota</taxon>
        <taxon>Metazoa</taxon>
        <taxon>Spiralia</taxon>
        <taxon>Gnathifera</taxon>
        <taxon>Rotifera</taxon>
        <taxon>Eurotatoria</taxon>
        <taxon>Bdelloidea</taxon>
        <taxon>Adinetida</taxon>
        <taxon>Adinetidae</taxon>
        <taxon>Adineta</taxon>
    </lineage>
</organism>
<dbReference type="Pfam" id="PF05699">
    <property type="entry name" value="Dimer_Tnp_hAT"/>
    <property type="match status" value="1"/>
</dbReference>
<evidence type="ECO:0000256" key="4">
    <source>
        <dbReference type="ARBA" id="ARBA00022833"/>
    </source>
</evidence>
<keyword evidence="4" id="KW-0862">Zinc</keyword>
<name>A0A816CWN6_ADIRI</name>
<dbReference type="InterPro" id="IPR008906">
    <property type="entry name" value="HATC_C_dom"/>
</dbReference>
<dbReference type="EMBL" id="CAJNOR010007928">
    <property type="protein sequence ID" value="CAF1625598.1"/>
    <property type="molecule type" value="Genomic_DNA"/>
</dbReference>
<dbReference type="GO" id="GO:0008270">
    <property type="term" value="F:zinc ion binding"/>
    <property type="evidence" value="ECO:0007669"/>
    <property type="project" value="UniProtKB-KW"/>
</dbReference>
<proteinExistence type="predicted"/>
<dbReference type="GO" id="GO:0046983">
    <property type="term" value="F:protein dimerization activity"/>
    <property type="evidence" value="ECO:0007669"/>
    <property type="project" value="InterPro"/>
</dbReference>
<feature type="non-terminal residue" evidence="7">
    <location>
        <position position="1"/>
    </location>
</feature>
<dbReference type="AlphaFoldDB" id="A0A816CWN6"/>
<dbReference type="PANTHER" id="PTHR46481">
    <property type="entry name" value="ZINC FINGER BED DOMAIN-CONTAINING PROTEIN 4"/>
    <property type="match status" value="1"/>
</dbReference>
<dbReference type="PANTHER" id="PTHR46481:SF10">
    <property type="entry name" value="ZINC FINGER BED DOMAIN-CONTAINING PROTEIN 39"/>
    <property type="match status" value="1"/>
</dbReference>
<keyword evidence="3" id="KW-0863">Zinc-finger</keyword>
<dbReference type="Proteomes" id="UP000663828">
    <property type="component" value="Unassembled WGS sequence"/>
</dbReference>
<feature type="domain" description="HAT C-terminal dimerisation" evidence="6">
    <location>
        <begin position="162"/>
        <end position="236"/>
    </location>
</feature>
<reference evidence="7" key="1">
    <citation type="submission" date="2021-02" db="EMBL/GenBank/DDBJ databases">
        <authorList>
            <person name="Nowell W R."/>
        </authorList>
    </citation>
    <scope>NUCLEOTIDE SEQUENCE</scope>
</reference>
<evidence type="ECO:0000256" key="1">
    <source>
        <dbReference type="ARBA" id="ARBA00004123"/>
    </source>
</evidence>
<dbReference type="SUPFAM" id="SSF53098">
    <property type="entry name" value="Ribonuclease H-like"/>
    <property type="match status" value="1"/>
</dbReference>
<gene>
    <name evidence="7" type="ORF">XAT740_LOCUS50862</name>
</gene>
<comment type="caution">
    <text evidence="7">The sequence shown here is derived from an EMBL/GenBank/DDBJ whole genome shotgun (WGS) entry which is preliminary data.</text>
</comment>
<dbReference type="InterPro" id="IPR052035">
    <property type="entry name" value="ZnF_BED_domain_contain"/>
</dbReference>
<evidence type="ECO:0000256" key="5">
    <source>
        <dbReference type="ARBA" id="ARBA00023242"/>
    </source>
</evidence>
<keyword evidence="5" id="KW-0539">Nucleus</keyword>
<protein>
    <recommendedName>
        <fullName evidence="6">HAT C-terminal dimerisation domain-containing protein</fullName>
    </recommendedName>
</protein>
<comment type="subcellular location">
    <subcellularLocation>
        <location evidence="1">Nucleus</location>
    </subcellularLocation>
</comment>
<dbReference type="InterPro" id="IPR012337">
    <property type="entry name" value="RNaseH-like_sf"/>
</dbReference>
<sequence length="246" mass="28282">VAYFAIVQIRDFLEDLADVRCIDRSDVNLCIQLKQLLLIQIEKYFIGKEEQWKILQNYAYFDPIGYGCLNRRERRAIESNIVASYEQRIFQEADEDIFEQTGSTFDSQQKVEQSSTSSMATFLRSIGKKKSSSSSNVRSTTKSKLNEELVAYRSLAQKEFNAVVEDDKNYDVMEFWEQNRSELNGLFKIACGHLVTPATSVASESAFSTASYLLRKQRSRLTPDNLCHSMFLKDKLHDDGNESDIE</sequence>
<evidence type="ECO:0000259" key="6">
    <source>
        <dbReference type="Pfam" id="PF05699"/>
    </source>
</evidence>
<evidence type="ECO:0000313" key="7">
    <source>
        <dbReference type="EMBL" id="CAF1625598.1"/>
    </source>
</evidence>
<evidence type="ECO:0000256" key="3">
    <source>
        <dbReference type="ARBA" id="ARBA00022771"/>
    </source>
</evidence>
<keyword evidence="2" id="KW-0479">Metal-binding</keyword>
<keyword evidence="8" id="KW-1185">Reference proteome</keyword>
<evidence type="ECO:0000313" key="8">
    <source>
        <dbReference type="Proteomes" id="UP000663828"/>
    </source>
</evidence>